<evidence type="ECO:0000256" key="3">
    <source>
        <dbReference type="ARBA" id="ARBA00022487"/>
    </source>
</evidence>
<evidence type="ECO:0000256" key="2">
    <source>
        <dbReference type="ARBA" id="ARBA00020672"/>
    </source>
</evidence>
<feature type="active site" evidence="7">
    <location>
        <position position="359"/>
    </location>
</feature>
<dbReference type="InterPro" id="IPR029058">
    <property type="entry name" value="AB_hydrolase_fold"/>
</dbReference>
<dbReference type="PANTHER" id="PTHR14189">
    <property type="entry name" value="PROTEIN PHOSPHATASE METHYLESTERASE-1 RELATED"/>
    <property type="match status" value="1"/>
</dbReference>
<name>A0A0F7SP50_PHARH</name>
<feature type="region of interest" description="Disordered" evidence="8">
    <location>
        <begin position="1"/>
        <end position="73"/>
    </location>
</feature>
<dbReference type="SUPFAM" id="SSF53474">
    <property type="entry name" value="alpha/beta-Hydrolases"/>
    <property type="match status" value="1"/>
</dbReference>
<comment type="catalytic activity">
    <reaction evidence="5">
        <text>[phosphatase 2A protein]-C-terminal L-leucine methyl ester + H2O = [phosphatase 2A protein]-C-terminal L-leucine + methanol + H(+)</text>
        <dbReference type="Rhea" id="RHEA:48548"/>
        <dbReference type="Rhea" id="RHEA-COMP:12134"/>
        <dbReference type="Rhea" id="RHEA-COMP:12135"/>
        <dbReference type="ChEBI" id="CHEBI:15377"/>
        <dbReference type="ChEBI" id="CHEBI:15378"/>
        <dbReference type="ChEBI" id="CHEBI:17790"/>
        <dbReference type="ChEBI" id="CHEBI:90516"/>
        <dbReference type="ChEBI" id="CHEBI:90517"/>
        <dbReference type="EC" id="3.1.1.89"/>
    </reaction>
</comment>
<dbReference type="GO" id="GO:0016740">
    <property type="term" value="F:transferase activity"/>
    <property type="evidence" value="ECO:0007669"/>
    <property type="project" value="UniProtKB-KW"/>
</dbReference>
<protein>
    <recommendedName>
        <fullName evidence="2 6">Protein phosphatase methylesterase 1</fullName>
        <shortName evidence="6">PME-1</shortName>
        <ecNumber evidence="6">3.1.1.-</ecNumber>
    </recommendedName>
</protein>
<feature type="domain" description="AB hydrolase-1" evidence="9">
    <location>
        <begin position="121"/>
        <end position="372"/>
    </location>
</feature>
<accession>A0A0F7SP50</accession>
<dbReference type="GO" id="GO:0051723">
    <property type="term" value="F:protein methylesterase activity"/>
    <property type="evidence" value="ECO:0007669"/>
    <property type="project" value="UniProtKB-EC"/>
</dbReference>
<evidence type="ECO:0000256" key="8">
    <source>
        <dbReference type="SAM" id="MobiDB-lite"/>
    </source>
</evidence>
<dbReference type="InterPro" id="IPR000073">
    <property type="entry name" value="AB_hydrolase_1"/>
</dbReference>
<reference evidence="10" key="1">
    <citation type="submission" date="2014-08" db="EMBL/GenBank/DDBJ databases">
        <authorList>
            <person name="Sharma Rahul"/>
            <person name="Thines Marco"/>
        </authorList>
    </citation>
    <scope>NUCLEOTIDE SEQUENCE</scope>
</reference>
<dbReference type="EMBL" id="LN483345">
    <property type="protein sequence ID" value="CDZ98802.1"/>
    <property type="molecule type" value="Genomic_DNA"/>
</dbReference>
<evidence type="ECO:0000256" key="7">
    <source>
        <dbReference type="PIRSR" id="PIRSR022950-1"/>
    </source>
</evidence>
<evidence type="ECO:0000256" key="1">
    <source>
        <dbReference type="ARBA" id="ARBA00008645"/>
    </source>
</evidence>
<evidence type="ECO:0000259" key="9">
    <source>
        <dbReference type="Pfam" id="PF12697"/>
    </source>
</evidence>
<sequence length="394" mass="43117">MSEFQRDFMRTNLAKLPHLPPLHPNSQSVQNDGHPQEDLTEIDDDLPELGTRARSNRSHRRPPNRPPSEFPSAVPSYFAQSFSVDPPPSSDVSSAWSAPSFKTYYTPPEPASDEGPGSIMIFHHGGGEGALGFAVLAKEITRLTRGELGLLAFDCRGHGSTANPDKDQAVLDLSLNTLTADFLVFIRTMFPNPKKTPALVLIGHSMGAAPVLGVTPTLQTIGYKVAGVGVLDVVEGSALEALPLMPAIILSRPSSFASVDEAIDWHLGSNTYRSPTSARLSVPSIVQPTKSEQRVIWRTSLLDSAPYWHDWYKGLSAKFLAVRSARLLVLAGSDRIDKELMIGQMQGKFQHVVLPNVGHHIQQDDPERLAEVLVDFWRRNEGVNLKGIKKVGET</sequence>
<dbReference type="PANTHER" id="PTHR14189:SF0">
    <property type="entry name" value="PROTEIN PHOSPHATASE METHYLESTERASE 1"/>
    <property type="match status" value="1"/>
</dbReference>
<keyword evidence="4 6" id="KW-0378">Hydrolase</keyword>
<feature type="active site" evidence="7">
    <location>
        <position position="232"/>
    </location>
</feature>
<proteinExistence type="inferred from homology"/>
<evidence type="ECO:0000256" key="4">
    <source>
        <dbReference type="ARBA" id="ARBA00022801"/>
    </source>
</evidence>
<comment type="similarity">
    <text evidence="1 6">Belongs to the AB hydrolase superfamily.</text>
</comment>
<dbReference type="Pfam" id="PF12697">
    <property type="entry name" value="Abhydrolase_6"/>
    <property type="match status" value="1"/>
</dbReference>
<evidence type="ECO:0000256" key="5">
    <source>
        <dbReference type="ARBA" id="ARBA00049203"/>
    </source>
</evidence>
<feature type="active site" evidence="7">
    <location>
        <position position="205"/>
    </location>
</feature>
<comment type="function">
    <text evidence="6">Demethylates proteins that have been reversibly carboxymethylated.</text>
</comment>
<keyword evidence="3 6" id="KW-0719">Serine esterase</keyword>
<organism evidence="10">
    <name type="scientific">Phaffia rhodozyma</name>
    <name type="common">Yeast</name>
    <name type="synonym">Xanthophyllomyces dendrorhous</name>
    <dbReference type="NCBI Taxonomy" id="264483"/>
    <lineage>
        <taxon>Eukaryota</taxon>
        <taxon>Fungi</taxon>
        <taxon>Dikarya</taxon>
        <taxon>Basidiomycota</taxon>
        <taxon>Agaricomycotina</taxon>
        <taxon>Tremellomycetes</taxon>
        <taxon>Cystofilobasidiales</taxon>
        <taxon>Mrakiaceae</taxon>
        <taxon>Phaffia</taxon>
    </lineage>
</organism>
<feature type="compositionally biased region" description="Acidic residues" evidence="8">
    <location>
        <begin position="38"/>
        <end position="47"/>
    </location>
</feature>
<feature type="compositionally biased region" description="Basic residues" evidence="8">
    <location>
        <begin position="54"/>
        <end position="63"/>
    </location>
</feature>
<evidence type="ECO:0000256" key="6">
    <source>
        <dbReference type="PIRNR" id="PIRNR022950"/>
    </source>
</evidence>
<evidence type="ECO:0000313" key="10">
    <source>
        <dbReference type="EMBL" id="CDZ98802.1"/>
    </source>
</evidence>
<keyword evidence="10" id="KW-0808">Transferase</keyword>
<dbReference type="Gene3D" id="3.40.50.1820">
    <property type="entry name" value="alpha/beta hydrolase"/>
    <property type="match status" value="1"/>
</dbReference>
<dbReference type="EC" id="3.1.1.-" evidence="6"/>
<dbReference type="PIRSF" id="PIRSF022950">
    <property type="entry name" value="PPase_methylesterase_euk"/>
    <property type="match status" value="1"/>
</dbReference>
<dbReference type="AlphaFoldDB" id="A0A0F7SP50"/>
<dbReference type="InterPro" id="IPR016812">
    <property type="entry name" value="PPase_methylesterase_euk"/>
</dbReference>